<accession>A0ABS0YD55</accession>
<evidence type="ECO:0000313" key="1">
    <source>
        <dbReference type="EMBL" id="MBJ6750248.1"/>
    </source>
</evidence>
<evidence type="ECO:0000313" key="2">
    <source>
        <dbReference type="Proteomes" id="UP000614714"/>
    </source>
</evidence>
<comment type="caution">
    <text evidence="1">The sequence shown here is derived from an EMBL/GenBank/DDBJ whole genome shotgun (WGS) entry which is preliminary data.</text>
</comment>
<organism evidence="1 2">
    <name type="scientific">Geomonas anaerohicana</name>
    <dbReference type="NCBI Taxonomy" id="2798583"/>
    <lineage>
        <taxon>Bacteria</taxon>
        <taxon>Pseudomonadati</taxon>
        <taxon>Thermodesulfobacteriota</taxon>
        <taxon>Desulfuromonadia</taxon>
        <taxon>Geobacterales</taxon>
        <taxon>Geobacteraceae</taxon>
        <taxon>Geomonas</taxon>
    </lineage>
</organism>
<name>A0ABS0YD55_9BACT</name>
<dbReference type="RefSeq" id="WP_199388764.1">
    <property type="nucleotide sequence ID" value="NZ_JAEMHL010000003.1"/>
</dbReference>
<dbReference type="Proteomes" id="UP000614714">
    <property type="component" value="Unassembled WGS sequence"/>
</dbReference>
<protein>
    <submittedName>
        <fullName evidence="1">Uncharacterized protein</fullName>
    </submittedName>
</protein>
<keyword evidence="2" id="KW-1185">Reference proteome</keyword>
<sequence length="176" mass="19522">MNSNTAPLIKTKGASPSLAPQSVIADIDRALSQLNTTFNPLHRDFAFDFHVSKARDGYVFLSIALPEGMTRFFIQFLESMHGFFRHMDIKARSAAASRKALDPSEIAKAEARLASFRERVCSTFDFLVGQGFDVKEAVSRTNSALKAENCPWASYETVQGVLRASGRFRKASRPLT</sequence>
<proteinExistence type="predicted"/>
<gene>
    <name evidence="1" type="ORF">JFN91_08490</name>
</gene>
<dbReference type="EMBL" id="JAEMHL010000003">
    <property type="protein sequence ID" value="MBJ6750248.1"/>
    <property type="molecule type" value="Genomic_DNA"/>
</dbReference>
<reference evidence="1 2" key="1">
    <citation type="submission" date="2020-12" db="EMBL/GenBank/DDBJ databases">
        <title>Geomonas sp. Red421, isolated from paddy soil.</title>
        <authorList>
            <person name="Xu Z."/>
            <person name="Zhang Z."/>
            <person name="Masuda Y."/>
            <person name="Itoh H."/>
            <person name="Senoo K."/>
        </authorList>
    </citation>
    <scope>NUCLEOTIDE SEQUENCE [LARGE SCALE GENOMIC DNA]</scope>
    <source>
        <strain evidence="1 2">Red421</strain>
    </source>
</reference>